<name>A0A6N3H934_CLOSY</name>
<proteinExistence type="predicted"/>
<dbReference type="AlphaFoldDB" id="A0A6N3H934"/>
<dbReference type="GO" id="GO:0045892">
    <property type="term" value="P:negative regulation of DNA-templated transcription"/>
    <property type="evidence" value="ECO:0007669"/>
    <property type="project" value="UniProtKB-ARBA"/>
</dbReference>
<dbReference type="InterPro" id="IPR003735">
    <property type="entry name" value="Metal_Tscrpt_repr"/>
</dbReference>
<dbReference type="Pfam" id="PF02583">
    <property type="entry name" value="Trns_repr_metal"/>
    <property type="match status" value="1"/>
</dbReference>
<reference evidence="1" key="1">
    <citation type="submission" date="2019-11" db="EMBL/GenBank/DDBJ databases">
        <authorList>
            <person name="Feng L."/>
        </authorList>
    </citation>
    <scope>NUCLEOTIDE SEQUENCE</scope>
    <source>
        <strain evidence="1">CsymbiosumLFYP84</strain>
    </source>
</reference>
<evidence type="ECO:0000313" key="1">
    <source>
        <dbReference type="EMBL" id="VYU73414.1"/>
    </source>
</evidence>
<dbReference type="PANTHER" id="PTHR33677">
    <property type="entry name" value="TRANSCRIPTIONAL REPRESSOR FRMR-RELATED"/>
    <property type="match status" value="1"/>
</dbReference>
<sequence>MSCCGNEERHKHRNLTEEKDLLKRLNRIEGQVRGIKAMVEDERYCVDILNQVSAVQAALNGFSRVLLSNHIKTCVIDEIEAGNAEETVEELCRTIQKLMK</sequence>
<dbReference type="PANTHER" id="PTHR33677:SF3">
    <property type="entry name" value="COPPER-SENSING TRANSCRIPTIONAL REPRESSOR RICR"/>
    <property type="match status" value="1"/>
</dbReference>
<organism evidence="1">
    <name type="scientific">Clostridium symbiosum</name>
    <name type="common">Bacteroides symbiosus</name>
    <dbReference type="NCBI Taxonomy" id="1512"/>
    <lineage>
        <taxon>Bacteria</taxon>
        <taxon>Bacillati</taxon>
        <taxon>Bacillota</taxon>
        <taxon>Clostridia</taxon>
        <taxon>Lachnospirales</taxon>
        <taxon>Lachnospiraceae</taxon>
        <taxon>Otoolea</taxon>
    </lineage>
</organism>
<accession>A0A6N3H934</accession>
<gene>
    <name evidence="1" type="primary">csoR_1</name>
    <name evidence="1" type="ORF">CSLFYP84_03637</name>
</gene>
<dbReference type="EMBL" id="CACRUA010000049">
    <property type="protein sequence ID" value="VYU73414.1"/>
    <property type="molecule type" value="Genomic_DNA"/>
</dbReference>
<dbReference type="InterPro" id="IPR038390">
    <property type="entry name" value="Metal_Tscrpt_repr_sf"/>
</dbReference>
<dbReference type="GO" id="GO:0003677">
    <property type="term" value="F:DNA binding"/>
    <property type="evidence" value="ECO:0007669"/>
    <property type="project" value="InterPro"/>
</dbReference>
<dbReference type="Gene3D" id="1.20.58.1000">
    <property type="entry name" value="Metal-sensitive repressor, helix protomer"/>
    <property type="match status" value="1"/>
</dbReference>
<protein>
    <submittedName>
        <fullName evidence="1">Copper-sensing transcriptional repressor CsoR</fullName>
    </submittedName>
</protein>
<dbReference type="GO" id="GO:0046872">
    <property type="term" value="F:metal ion binding"/>
    <property type="evidence" value="ECO:0007669"/>
    <property type="project" value="InterPro"/>
</dbReference>
<dbReference type="RefSeq" id="WP_021642385.1">
    <property type="nucleotide sequence ID" value="NZ_CACRUA010000049.1"/>
</dbReference>